<evidence type="ECO:0000256" key="1">
    <source>
        <dbReference type="SAM" id="Phobius"/>
    </source>
</evidence>
<evidence type="ECO:0008006" key="3">
    <source>
        <dbReference type="Google" id="ProtNLM"/>
    </source>
</evidence>
<proteinExistence type="predicted"/>
<reference evidence="2" key="2">
    <citation type="submission" date="2020-07" db="EMBL/GenBank/DDBJ databases">
        <authorList>
            <person name="Vera ALvarez R."/>
            <person name="Arias-Moreno D.M."/>
            <person name="Jimenez-Jacinto V."/>
            <person name="Jimenez-Bremont J.F."/>
            <person name="Swaminathan K."/>
            <person name="Moose S.P."/>
            <person name="Guerrero-Gonzalez M.L."/>
            <person name="Marino-Ramirez L."/>
            <person name="Landsman D."/>
            <person name="Rodriguez-Kessler M."/>
            <person name="Delgado-Sanchez P."/>
        </authorList>
    </citation>
    <scope>NUCLEOTIDE SEQUENCE</scope>
    <source>
        <tissue evidence="2">Cladode</tissue>
    </source>
</reference>
<protein>
    <recommendedName>
        <fullName evidence="3">Protein SCAI</fullName>
    </recommendedName>
</protein>
<name>A0A7C9APT6_OPUST</name>
<accession>A0A7C9APT6</accession>
<dbReference type="InterPro" id="IPR022709">
    <property type="entry name" value="SCAI"/>
</dbReference>
<feature type="transmembrane region" description="Helical" evidence="1">
    <location>
        <begin position="324"/>
        <end position="346"/>
    </location>
</feature>
<sequence>MAQQSSGIPLIEIYWSLVDKADKKFSKIRDLPLYDRNRFDTYFYKVFKVYTELWKFQQENRQKLVEAGLKRWEIGEIASRIAQLYFGQYMRTSEANYLAESYVFYEAILTREYFKEGMFQDLNVAHKQLRFLARFITVCLLFNRREMVHQLVNHLRMLLDECKRAFQEANFREWKLVVQEIVKFLKADTAFLNIRPLRYSLVLDPHPDTLPHASSHNPKRNLRLRDAVLCSYHPNEVKFSELTLDTYRMLQNLEWEPSGAFYQSGGVTSQNGPGKTTTINNTQDISDPTLPPNPRKAILYRPSVTHFIAVLATACDDLPSDGVLLIYLSGCCAACSFSPVILFLFCQKVVLVLRAMSGAFSLKPSPLI</sequence>
<dbReference type="Pfam" id="PF12070">
    <property type="entry name" value="SCAI"/>
    <property type="match status" value="1"/>
</dbReference>
<keyword evidence="1" id="KW-0812">Transmembrane</keyword>
<dbReference type="GO" id="GO:0006351">
    <property type="term" value="P:DNA-templated transcription"/>
    <property type="evidence" value="ECO:0007669"/>
    <property type="project" value="InterPro"/>
</dbReference>
<dbReference type="AlphaFoldDB" id="A0A7C9APT6"/>
<reference evidence="2" key="1">
    <citation type="journal article" date="2013" name="J. Plant Res.">
        <title>Effect of fungi and light on seed germination of three Opuntia species from semiarid lands of central Mexico.</title>
        <authorList>
            <person name="Delgado-Sanchez P."/>
            <person name="Jimenez-Bremont J.F."/>
            <person name="Guerrero-Gonzalez Mde L."/>
            <person name="Flores J."/>
        </authorList>
    </citation>
    <scope>NUCLEOTIDE SEQUENCE</scope>
    <source>
        <tissue evidence="2">Cladode</tissue>
    </source>
</reference>
<keyword evidence="1" id="KW-0472">Membrane</keyword>
<dbReference type="GO" id="GO:0003714">
    <property type="term" value="F:transcription corepressor activity"/>
    <property type="evidence" value="ECO:0007669"/>
    <property type="project" value="InterPro"/>
</dbReference>
<keyword evidence="1" id="KW-1133">Transmembrane helix</keyword>
<dbReference type="PANTHER" id="PTHR21243">
    <property type="entry name" value="PROTEIN SCAI"/>
    <property type="match status" value="1"/>
</dbReference>
<organism evidence="2">
    <name type="scientific">Opuntia streptacantha</name>
    <name type="common">Prickly pear cactus</name>
    <name type="synonym">Opuntia cardona</name>
    <dbReference type="NCBI Taxonomy" id="393608"/>
    <lineage>
        <taxon>Eukaryota</taxon>
        <taxon>Viridiplantae</taxon>
        <taxon>Streptophyta</taxon>
        <taxon>Embryophyta</taxon>
        <taxon>Tracheophyta</taxon>
        <taxon>Spermatophyta</taxon>
        <taxon>Magnoliopsida</taxon>
        <taxon>eudicotyledons</taxon>
        <taxon>Gunneridae</taxon>
        <taxon>Pentapetalae</taxon>
        <taxon>Caryophyllales</taxon>
        <taxon>Cactineae</taxon>
        <taxon>Cactaceae</taxon>
        <taxon>Opuntioideae</taxon>
        <taxon>Opuntia</taxon>
    </lineage>
</organism>
<dbReference type="EMBL" id="GISG01260660">
    <property type="protein sequence ID" value="MBA4673752.1"/>
    <property type="molecule type" value="Transcribed_RNA"/>
</dbReference>
<evidence type="ECO:0000313" key="2">
    <source>
        <dbReference type="EMBL" id="MBA4673752.1"/>
    </source>
</evidence>